<keyword evidence="10" id="KW-1185">Reference proteome</keyword>
<feature type="signal peptide" evidence="5">
    <location>
        <begin position="1"/>
        <end position="21"/>
    </location>
</feature>
<gene>
    <name evidence="9" type="ORF">B0A48_05279</name>
</gene>
<comment type="similarity">
    <text evidence="1">Belongs to the multicopper oxidase family.</text>
</comment>
<dbReference type="InterPro" id="IPR002355">
    <property type="entry name" value="Cu_oxidase_Cu_BS"/>
</dbReference>
<evidence type="ECO:0000259" key="6">
    <source>
        <dbReference type="Pfam" id="PF00394"/>
    </source>
</evidence>
<dbReference type="Pfam" id="PF07731">
    <property type="entry name" value="Cu-oxidase_2"/>
    <property type="match status" value="1"/>
</dbReference>
<dbReference type="PROSITE" id="PS00080">
    <property type="entry name" value="MULTICOPPER_OXIDASE2"/>
    <property type="match status" value="1"/>
</dbReference>
<evidence type="ECO:0000259" key="8">
    <source>
        <dbReference type="Pfam" id="PF07732"/>
    </source>
</evidence>
<dbReference type="InterPro" id="IPR033138">
    <property type="entry name" value="Cu_oxidase_CS"/>
</dbReference>
<evidence type="ECO:0000313" key="9">
    <source>
        <dbReference type="EMBL" id="OQO11024.1"/>
    </source>
</evidence>
<dbReference type="InterPro" id="IPR008972">
    <property type="entry name" value="Cupredoxin"/>
</dbReference>
<dbReference type="Proteomes" id="UP000192596">
    <property type="component" value="Unassembled WGS sequence"/>
</dbReference>
<name>A0A1V8TIA7_9PEZI</name>
<dbReference type="Pfam" id="PF00394">
    <property type="entry name" value="Cu-oxidase"/>
    <property type="match status" value="1"/>
</dbReference>
<proteinExistence type="inferred from homology"/>
<evidence type="ECO:0000259" key="7">
    <source>
        <dbReference type="Pfam" id="PF07731"/>
    </source>
</evidence>
<dbReference type="STRING" id="1507870.A0A1V8TIA7"/>
<protein>
    <recommendedName>
        <fullName evidence="11">Laccase-2</fullName>
    </recommendedName>
</protein>
<evidence type="ECO:0000256" key="3">
    <source>
        <dbReference type="ARBA" id="ARBA00023002"/>
    </source>
</evidence>
<dbReference type="InParanoid" id="A0A1V8TIA7"/>
<sequence length="626" mass="68443">MGFVSGIFAAVVAATALAASAEPGRPSQKFGHHRSPPLPQWKTNGASTWGTLNQPPLPPFINGPKPGGSPFPWGGRTCENTNPYQSKDIPYTGMTRYYDWTVTNTTLAPDGVMTPALVVNGQFPGPLIEANWGDEIVVNVHNALETEGTAIHWHGFLQSGTPWYDGVPTVSQCPIAPGQTFTYKFRAELYGVTWWHGHYSSQYVNGLAGPIVVHGPKTHDYDIDIGPVMLTDWFHSYYLALLEQIYHAAPTGPILPPMADNMLINGKANYPCNATKAACTPNAGLASFKFKTGKRHLLRLINHSAEAIIFFSIDGYKLTVVSNDFVPLVPYQTDLITLSVGQRTEVIVQGGNDPHEAVWMRITEGLSGLGPPGATGCSLNTGVAYTTTAGIYYEQADPTIDPVTTSSIDPSRYLFPNACGNNDLSTTVPAFVMPANDPEVTLNFLMTGNYNSTGEFVWYMNNVTYQGDLNDPLFLDAKLGKTDFKPTDQVINLGTAKSVRIVLTSVGFPASHPMHIHGHNFYVLAEGLGSWDGKTIINQANPQRRDVQLIRPNGYLVVQIDLENPGMWPFHCHVAWHASEGMNINILEQVPTVVNDLQVPATIAEGCREWWSWTNVNFVDQIDSGL</sequence>
<evidence type="ECO:0008006" key="11">
    <source>
        <dbReference type="Google" id="ProtNLM"/>
    </source>
</evidence>
<dbReference type="PROSITE" id="PS00079">
    <property type="entry name" value="MULTICOPPER_OXIDASE1"/>
    <property type="match status" value="1"/>
</dbReference>
<evidence type="ECO:0000256" key="4">
    <source>
        <dbReference type="ARBA" id="ARBA00023008"/>
    </source>
</evidence>
<dbReference type="Gene3D" id="2.60.40.420">
    <property type="entry name" value="Cupredoxins - blue copper proteins"/>
    <property type="match status" value="3"/>
</dbReference>
<dbReference type="CDD" id="cd13854">
    <property type="entry name" value="CuRO_1_MaLCC_like"/>
    <property type="match status" value="1"/>
</dbReference>
<feature type="chain" id="PRO_5012347877" description="Laccase-2" evidence="5">
    <location>
        <begin position="22"/>
        <end position="626"/>
    </location>
</feature>
<organism evidence="9 10">
    <name type="scientific">Cryoendolithus antarcticus</name>
    <dbReference type="NCBI Taxonomy" id="1507870"/>
    <lineage>
        <taxon>Eukaryota</taxon>
        <taxon>Fungi</taxon>
        <taxon>Dikarya</taxon>
        <taxon>Ascomycota</taxon>
        <taxon>Pezizomycotina</taxon>
        <taxon>Dothideomycetes</taxon>
        <taxon>Dothideomycetidae</taxon>
        <taxon>Cladosporiales</taxon>
        <taxon>Cladosporiaceae</taxon>
        <taxon>Cryoendolithus</taxon>
    </lineage>
</organism>
<dbReference type="GO" id="GO:0005507">
    <property type="term" value="F:copper ion binding"/>
    <property type="evidence" value="ECO:0007669"/>
    <property type="project" value="InterPro"/>
</dbReference>
<comment type="caution">
    <text evidence="9">The sequence shown here is derived from an EMBL/GenBank/DDBJ whole genome shotgun (WGS) entry which is preliminary data.</text>
</comment>
<dbReference type="InterPro" id="IPR045087">
    <property type="entry name" value="Cu-oxidase_fam"/>
</dbReference>
<reference evidence="10" key="1">
    <citation type="submission" date="2017-03" db="EMBL/GenBank/DDBJ databases">
        <title>Genomes of endolithic fungi from Antarctica.</title>
        <authorList>
            <person name="Coleine C."/>
            <person name="Masonjones S."/>
            <person name="Stajich J.E."/>
        </authorList>
    </citation>
    <scope>NUCLEOTIDE SEQUENCE [LARGE SCALE GENOMIC DNA]</scope>
    <source>
        <strain evidence="10">CCFEE 5527</strain>
    </source>
</reference>
<dbReference type="FunFam" id="2.60.40.420:FF:000021">
    <property type="entry name" value="Extracellular dihydrogeodin oxidase/laccase"/>
    <property type="match status" value="1"/>
</dbReference>
<dbReference type="AlphaFoldDB" id="A0A1V8TIA7"/>
<evidence type="ECO:0000256" key="5">
    <source>
        <dbReference type="SAM" id="SignalP"/>
    </source>
</evidence>
<dbReference type="PANTHER" id="PTHR11709:SF145">
    <property type="entry name" value="LCC1"/>
    <property type="match status" value="1"/>
</dbReference>
<evidence type="ECO:0000256" key="1">
    <source>
        <dbReference type="ARBA" id="ARBA00010609"/>
    </source>
</evidence>
<dbReference type="CDD" id="cd13901">
    <property type="entry name" value="CuRO_3_MaLCC_like"/>
    <property type="match status" value="1"/>
</dbReference>
<feature type="domain" description="Plastocyanin-like" evidence="8">
    <location>
        <begin position="102"/>
        <end position="217"/>
    </location>
</feature>
<evidence type="ECO:0000313" key="10">
    <source>
        <dbReference type="Proteomes" id="UP000192596"/>
    </source>
</evidence>
<feature type="domain" description="Plastocyanin-like" evidence="6">
    <location>
        <begin position="227"/>
        <end position="367"/>
    </location>
</feature>
<feature type="domain" description="Plastocyanin-like" evidence="7">
    <location>
        <begin position="480"/>
        <end position="589"/>
    </location>
</feature>
<dbReference type="SUPFAM" id="SSF49503">
    <property type="entry name" value="Cupredoxins"/>
    <property type="match status" value="3"/>
</dbReference>
<accession>A0A1V8TIA7</accession>
<dbReference type="PANTHER" id="PTHR11709">
    <property type="entry name" value="MULTI-COPPER OXIDASE"/>
    <property type="match status" value="1"/>
</dbReference>
<dbReference type="GO" id="GO:0016491">
    <property type="term" value="F:oxidoreductase activity"/>
    <property type="evidence" value="ECO:0007669"/>
    <property type="project" value="UniProtKB-KW"/>
</dbReference>
<dbReference type="InterPro" id="IPR011706">
    <property type="entry name" value="Cu-oxidase_C"/>
</dbReference>
<evidence type="ECO:0000256" key="2">
    <source>
        <dbReference type="ARBA" id="ARBA00022723"/>
    </source>
</evidence>
<keyword evidence="4" id="KW-0186">Copper</keyword>
<dbReference type="EMBL" id="NAJO01000007">
    <property type="protein sequence ID" value="OQO11024.1"/>
    <property type="molecule type" value="Genomic_DNA"/>
</dbReference>
<dbReference type="Pfam" id="PF07732">
    <property type="entry name" value="Cu-oxidase_3"/>
    <property type="match status" value="1"/>
</dbReference>
<dbReference type="InterPro" id="IPR001117">
    <property type="entry name" value="Cu-oxidase_2nd"/>
</dbReference>
<keyword evidence="3" id="KW-0560">Oxidoreductase</keyword>
<dbReference type="OrthoDB" id="2121828at2759"/>
<dbReference type="InterPro" id="IPR011707">
    <property type="entry name" value="Cu-oxidase-like_N"/>
</dbReference>
<keyword evidence="5" id="KW-0732">Signal</keyword>
<keyword evidence="2" id="KW-0479">Metal-binding</keyword>